<evidence type="ECO:0000256" key="1">
    <source>
        <dbReference type="SAM" id="MobiDB-lite"/>
    </source>
</evidence>
<feature type="region of interest" description="Disordered" evidence="1">
    <location>
        <begin position="102"/>
        <end position="121"/>
    </location>
</feature>
<reference evidence="4" key="1">
    <citation type="submission" date="2011-05" db="EMBL/GenBank/DDBJ databases">
        <title>Insights into the evolution of the great apes provided by the gorilla genome.</title>
        <authorList>
            <person name="Scally A."/>
        </authorList>
    </citation>
    <scope>NUCLEOTIDE SEQUENCE [LARGE SCALE GENOMIC DNA]</scope>
</reference>
<dbReference type="AlphaFoldDB" id="A0A2I2Y2L8"/>
<reference evidence="3" key="4">
    <citation type="submission" date="2025-09" db="UniProtKB">
        <authorList>
            <consortium name="Ensembl"/>
        </authorList>
    </citation>
    <scope>IDENTIFICATION</scope>
</reference>
<keyword evidence="2" id="KW-0812">Transmembrane</keyword>
<reference evidence="3" key="3">
    <citation type="submission" date="2025-08" db="UniProtKB">
        <authorList>
            <consortium name="Ensembl"/>
        </authorList>
    </citation>
    <scope>IDENTIFICATION</scope>
</reference>
<accession>A0A2I2Y2L8</accession>
<evidence type="ECO:0000313" key="4">
    <source>
        <dbReference type="Proteomes" id="UP000001519"/>
    </source>
</evidence>
<dbReference type="GeneTree" id="ENSGT00910000148607"/>
<organism evidence="3 4">
    <name type="scientific">Gorilla gorilla gorilla</name>
    <name type="common">Western lowland gorilla</name>
    <dbReference type="NCBI Taxonomy" id="9595"/>
    <lineage>
        <taxon>Eukaryota</taxon>
        <taxon>Metazoa</taxon>
        <taxon>Chordata</taxon>
        <taxon>Craniata</taxon>
        <taxon>Vertebrata</taxon>
        <taxon>Euteleostomi</taxon>
        <taxon>Mammalia</taxon>
        <taxon>Eutheria</taxon>
        <taxon>Euarchontoglires</taxon>
        <taxon>Primates</taxon>
        <taxon>Haplorrhini</taxon>
        <taxon>Catarrhini</taxon>
        <taxon>Hominidae</taxon>
        <taxon>Gorilla</taxon>
    </lineage>
</organism>
<dbReference type="Proteomes" id="UP000001519">
    <property type="component" value="Chromosome 16"/>
</dbReference>
<sequence>MYQPIQTYPWMNLSRRREFRCLSCSECLLVTCLGLSTVILGLIVVLQDPSDSVVFSTGLTMIAIGAFFVVLTGVTALCTVTVDENLQKTTRLRLGVIQKSGSLQGTTEPSMTHSIIASTSL</sequence>
<feature type="transmembrane region" description="Helical" evidence="2">
    <location>
        <begin position="58"/>
        <end position="82"/>
    </location>
</feature>
<evidence type="ECO:0000256" key="2">
    <source>
        <dbReference type="SAM" id="Phobius"/>
    </source>
</evidence>
<keyword evidence="2" id="KW-0472">Membrane</keyword>
<feature type="transmembrane region" description="Helical" evidence="2">
    <location>
        <begin position="21"/>
        <end position="46"/>
    </location>
</feature>
<dbReference type="EMBL" id="CABD030098928">
    <property type="status" value="NOT_ANNOTATED_CDS"/>
    <property type="molecule type" value="Genomic_DNA"/>
</dbReference>
<evidence type="ECO:0000313" key="3">
    <source>
        <dbReference type="Ensembl" id="ENSGGOP00000029122.1"/>
    </source>
</evidence>
<keyword evidence="2" id="KW-1133">Transmembrane helix</keyword>
<dbReference type="OMA" id="RQEFRCL"/>
<dbReference type="Bgee" id="ENSGGOG00000040853">
    <property type="expression patterns" value="Expressed in regional part of brain and 3 other cell types or tissues"/>
</dbReference>
<keyword evidence="4" id="KW-1185">Reference proteome</keyword>
<reference evidence="3 4" key="2">
    <citation type="journal article" date="2012" name="Nature">
        <title>Insights into hominid evolution from the gorilla genome sequence.</title>
        <authorList>
            <person name="Scally A."/>
            <person name="Dutheil J.Y."/>
            <person name="Hillier L.W."/>
            <person name="Jordan G.E."/>
            <person name="Goodhead I."/>
            <person name="Herrero J."/>
            <person name="Hobolth A."/>
            <person name="Lappalainen T."/>
            <person name="Mailund T."/>
            <person name="Marques-Bonet T."/>
            <person name="McCarthy S."/>
            <person name="Montgomery S.H."/>
            <person name="Schwalie P.C."/>
            <person name="Tang Y.A."/>
            <person name="Ward M.C."/>
            <person name="Xue Y."/>
            <person name="Yngvadottir B."/>
            <person name="Alkan C."/>
            <person name="Andersen L.N."/>
            <person name="Ayub Q."/>
            <person name="Ball E.V."/>
            <person name="Beal K."/>
            <person name="Bradley B.J."/>
            <person name="Chen Y."/>
            <person name="Clee C.M."/>
            <person name="Fitzgerald S."/>
            <person name="Graves T.A."/>
            <person name="Gu Y."/>
            <person name="Heath P."/>
            <person name="Heger A."/>
            <person name="Karakoc E."/>
            <person name="Kolb-Kokocinski A."/>
            <person name="Laird G.K."/>
            <person name="Lunter G."/>
            <person name="Meader S."/>
            <person name="Mort M."/>
            <person name="Mullikin J.C."/>
            <person name="Munch K."/>
            <person name="O'Connor T.D."/>
            <person name="Phillips A.D."/>
            <person name="Prado-Martinez J."/>
            <person name="Rogers A.S."/>
            <person name="Sajjadian S."/>
            <person name="Schmidt D."/>
            <person name="Shaw K."/>
            <person name="Simpson J.T."/>
            <person name="Stenson P.D."/>
            <person name="Turner D.J."/>
            <person name="Vigilant L."/>
            <person name="Vilella A.J."/>
            <person name="Whitener W."/>
            <person name="Zhu B."/>
            <person name="Cooper D.N."/>
            <person name="de Jong P."/>
            <person name="Dermitzakis E.T."/>
            <person name="Eichler E.E."/>
            <person name="Flicek P."/>
            <person name="Goldman N."/>
            <person name="Mundy N.I."/>
            <person name="Ning Z."/>
            <person name="Odom D.T."/>
            <person name="Ponting C.P."/>
            <person name="Quail M.A."/>
            <person name="Ryder O.A."/>
            <person name="Searle S.M."/>
            <person name="Warren W.C."/>
            <person name="Wilson R.K."/>
            <person name="Schierup M.H."/>
            <person name="Rogers J."/>
            <person name="Tyler-Smith C."/>
            <person name="Durbin R."/>
        </authorList>
    </citation>
    <scope>NUCLEOTIDE SEQUENCE [LARGE SCALE GENOMIC DNA]</scope>
</reference>
<name>A0A2I2Y2L8_GORGO</name>
<protein>
    <submittedName>
        <fullName evidence="3">Uncharacterized protein</fullName>
    </submittedName>
</protein>
<proteinExistence type="predicted"/>
<dbReference type="Ensembl" id="ENSGGOT00000056295.1">
    <property type="protein sequence ID" value="ENSGGOP00000029122.1"/>
    <property type="gene ID" value="ENSGGOG00000040853.1"/>
</dbReference>
<dbReference type="InParanoid" id="A0A2I2Y2L8"/>